<reference evidence="2" key="1">
    <citation type="submission" date="2021-01" db="EMBL/GenBank/DDBJ databases">
        <authorList>
            <person name="Corre E."/>
            <person name="Pelletier E."/>
            <person name="Niang G."/>
            <person name="Scheremetjew M."/>
            <person name="Finn R."/>
            <person name="Kale V."/>
            <person name="Holt S."/>
            <person name="Cochrane G."/>
            <person name="Meng A."/>
            <person name="Brown T."/>
            <person name="Cohen L."/>
        </authorList>
    </citation>
    <scope>NUCLEOTIDE SEQUENCE</scope>
    <source>
        <strain evidence="2">UTEX LB 985</strain>
    </source>
</reference>
<gene>
    <name evidence="2" type="ORF">CBRE1094_LOCUS41795</name>
</gene>
<evidence type="ECO:0000256" key="1">
    <source>
        <dbReference type="SAM" id="MobiDB-lite"/>
    </source>
</evidence>
<name>A0A7S2NHM9_9EUKA</name>
<feature type="region of interest" description="Disordered" evidence="1">
    <location>
        <begin position="83"/>
        <end position="102"/>
    </location>
</feature>
<protein>
    <submittedName>
        <fullName evidence="2">Uncharacterized protein</fullName>
    </submittedName>
</protein>
<organism evidence="2">
    <name type="scientific">Haptolina brevifila</name>
    <dbReference type="NCBI Taxonomy" id="156173"/>
    <lineage>
        <taxon>Eukaryota</taxon>
        <taxon>Haptista</taxon>
        <taxon>Haptophyta</taxon>
        <taxon>Prymnesiophyceae</taxon>
        <taxon>Prymnesiales</taxon>
        <taxon>Prymnesiaceae</taxon>
        <taxon>Haptolina</taxon>
    </lineage>
</organism>
<dbReference type="EMBL" id="HBGU01076662">
    <property type="protein sequence ID" value="CAD9541802.1"/>
    <property type="molecule type" value="Transcribed_RNA"/>
</dbReference>
<proteinExistence type="predicted"/>
<accession>A0A7S2NHM9</accession>
<evidence type="ECO:0000313" key="2">
    <source>
        <dbReference type="EMBL" id="CAD9541802.1"/>
    </source>
</evidence>
<dbReference type="AlphaFoldDB" id="A0A7S2NHM9"/>
<sequence>MLRSESHQVGVGSLALQLEQLLQAHSVSSLCCLTQQPCTLRLCELLLLHGRPQLRILLSAQPLNRRERRPLPLSLSHRIARPHTRSVVPSRRCPLRREQGTL</sequence>